<evidence type="ECO:0000313" key="6">
    <source>
        <dbReference type="EMBL" id="HIZ37303.1"/>
    </source>
</evidence>
<dbReference type="InterPro" id="IPR014757">
    <property type="entry name" value="Tscrpt_reg_IclR_C"/>
</dbReference>
<dbReference type="SMART" id="SM00346">
    <property type="entry name" value="HTH_ICLR"/>
    <property type="match status" value="1"/>
</dbReference>
<evidence type="ECO:0000313" key="7">
    <source>
        <dbReference type="Proteomes" id="UP000824037"/>
    </source>
</evidence>
<dbReference type="AlphaFoldDB" id="A0A9D2EGG4"/>
<dbReference type="Proteomes" id="UP000824037">
    <property type="component" value="Unassembled WGS sequence"/>
</dbReference>
<dbReference type="InterPro" id="IPR029016">
    <property type="entry name" value="GAF-like_dom_sf"/>
</dbReference>
<dbReference type="GO" id="GO:0003677">
    <property type="term" value="F:DNA binding"/>
    <property type="evidence" value="ECO:0007669"/>
    <property type="project" value="UniProtKB-KW"/>
</dbReference>
<sequence length="258" mass="27432">MRDTGSVQSVDRAVQVLEMLARDGEAGVAEVARELGVHSSTASRLITALSAHELIERLADTRRVRLGVGLLRLAGATASRLDVTSQAQPICDGLAEELGETVNVAVLTGEAATNVCQAQGTSTVAMQNWVGQRTVLHATSSGKILLAHLDETERETRLKAPLERFTEHTLTSAADLRRELETVRERGWASAVEELETGLNAVAAAIRGHDGRVIAAISVAGPTYRLSPERLPEAAVTVVRAGEAISRRMGYQPAAESA</sequence>
<protein>
    <submittedName>
        <fullName evidence="6">IclR family transcriptional regulator</fullName>
    </submittedName>
</protein>
<reference evidence="6" key="1">
    <citation type="journal article" date="2021" name="PeerJ">
        <title>Extensive microbial diversity within the chicken gut microbiome revealed by metagenomics and culture.</title>
        <authorList>
            <person name="Gilroy R."/>
            <person name="Ravi A."/>
            <person name="Getino M."/>
            <person name="Pursley I."/>
            <person name="Horton D.L."/>
            <person name="Alikhan N.F."/>
            <person name="Baker D."/>
            <person name="Gharbi K."/>
            <person name="Hall N."/>
            <person name="Watson M."/>
            <person name="Adriaenssens E.M."/>
            <person name="Foster-Nyarko E."/>
            <person name="Jarju S."/>
            <person name="Secka A."/>
            <person name="Antonio M."/>
            <person name="Oren A."/>
            <person name="Chaudhuri R.R."/>
            <person name="La Ragione R."/>
            <person name="Hildebrand F."/>
            <person name="Pallen M.J."/>
        </authorList>
    </citation>
    <scope>NUCLEOTIDE SEQUENCE</scope>
    <source>
        <strain evidence="6">ChiGjej4B4-7305</strain>
    </source>
</reference>
<evidence type="ECO:0000256" key="1">
    <source>
        <dbReference type="ARBA" id="ARBA00023015"/>
    </source>
</evidence>
<keyword evidence="1" id="KW-0805">Transcription regulation</keyword>
<evidence type="ECO:0000259" key="4">
    <source>
        <dbReference type="PROSITE" id="PS51077"/>
    </source>
</evidence>
<proteinExistence type="predicted"/>
<gene>
    <name evidence="6" type="ORF">H9815_16120</name>
</gene>
<dbReference type="Gene3D" id="1.10.10.10">
    <property type="entry name" value="Winged helix-like DNA-binding domain superfamily/Winged helix DNA-binding domain"/>
    <property type="match status" value="1"/>
</dbReference>
<comment type="caution">
    <text evidence="6">The sequence shown here is derived from an EMBL/GenBank/DDBJ whole genome shotgun (WGS) entry which is preliminary data.</text>
</comment>
<dbReference type="PROSITE" id="PS51077">
    <property type="entry name" value="HTH_ICLR"/>
    <property type="match status" value="1"/>
</dbReference>
<dbReference type="Gene3D" id="3.30.450.40">
    <property type="match status" value="1"/>
</dbReference>
<feature type="domain" description="HTH iclR-type" evidence="4">
    <location>
        <begin position="7"/>
        <end position="68"/>
    </location>
</feature>
<dbReference type="SUPFAM" id="SSF46785">
    <property type="entry name" value="Winged helix' DNA-binding domain"/>
    <property type="match status" value="1"/>
</dbReference>
<reference evidence="6" key="2">
    <citation type="submission" date="2021-04" db="EMBL/GenBank/DDBJ databases">
        <authorList>
            <person name="Gilroy R."/>
        </authorList>
    </citation>
    <scope>NUCLEOTIDE SEQUENCE</scope>
    <source>
        <strain evidence="6">ChiGjej4B4-7305</strain>
    </source>
</reference>
<evidence type="ECO:0000256" key="3">
    <source>
        <dbReference type="ARBA" id="ARBA00023163"/>
    </source>
</evidence>
<accession>A0A9D2EGG4</accession>
<dbReference type="Pfam" id="PF09339">
    <property type="entry name" value="HTH_IclR"/>
    <property type="match status" value="1"/>
</dbReference>
<dbReference type="InterPro" id="IPR036388">
    <property type="entry name" value="WH-like_DNA-bd_sf"/>
</dbReference>
<feature type="domain" description="IclR-ED" evidence="5">
    <location>
        <begin position="69"/>
        <end position="251"/>
    </location>
</feature>
<dbReference type="InterPro" id="IPR005471">
    <property type="entry name" value="Tscrpt_reg_IclR_N"/>
</dbReference>
<dbReference type="Pfam" id="PF01614">
    <property type="entry name" value="IclR_C"/>
    <property type="match status" value="1"/>
</dbReference>
<name>A0A9D2EGG4_9MICO</name>
<dbReference type="GO" id="GO:0045892">
    <property type="term" value="P:negative regulation of DNA-templated transcription"/>
    <property type="evidence" value="ECO:0007669"/>
    <property type="project" value="TreeGrafter"/>
</dbReference>
<dbReference type="InterPro" id="IPR050707">
    <property type="entry name" value="HTH_MetabolicPath_Reg"/>
</dbReference>
<evidence type="ECO:0000259" key="5">
    <source>
        <dbReference type="PROSITE" id="PS51078"/>
    </source>
</evidence>
<dbReference type="EMBL" id="DXBY01000278">
    <property type="protein sequence ID" value="HIZ37303.1"/>
    <property type="molecule type" value="Genomic_DNA"/>
</dbReference>
<keyword evidence="2" id="KW-0238">DNA-binding</keyword>
<keyword evidence="3" id="KW-0804">Transcription</keyword>
<dbReference type="PROSITE" id="PS51078">
    <property type="entry name" value="ICLR_ED"/>
    <property type="match status" value="1"/>
</dbReference>
<dbReference type="PANTHER" id="PTHR30136">
    <property type="entry name" value="HELIX-TURN-HELIX TRANSCRIPTIONAL REGULATOR, ICLR FAMILY"/>
    <property type="match status" value="1"/>
</dbReference>
<organism evidence="6 7">
    <name type="scientific">Candidatus Ruania gallistercoris</name>
    <dbReference type="NCBI Taxonomy" id="2838746"/>
    <lineage>
        <taxon>Bacteria</taxon>
        <taxon>Bacillati</taxon>
        <taxon>Actinomycetota</taxon>
        <taxon>Actinomycetes</taxon>
        <taxon>Micrococcales</taxon>
        <taxon>Ruaniaceae</taxon>
        <taxon>Ruania</taxon>
    </lineage>
</organism>
<dbReference type="InterPro" id="IPR036390">
    <property type="entry name" value="WH_DNA-bd_sf"/>
</dbReference>
<dbReference type="SUPFAM" id="SSF55781">
    <property type="entry name" value="GAF domain-like"/>
    <property type="match status" value="1"/>
</dbReference>
<dbReference type="PANTHER" id="PTHR30136:SF24">
    <property type="entry name" value="HTH-TYPE TRANSCRIPTIONAL REPRESSOR ALLR"/>
    <property type="match status" value="1"/>
</dbReference>
<evidence type="ECO:0000256" key="2">
    <source>
        <dbReference type="ARBA" id="ARBA00023125"/>
    </source>
</evidence>
<dbReference type="GO" id="GO:0003700">
    <property type="term" value="F:DNA-binding transcription factor activity"/>
    <property type="evidence" value="ECO:0007669"/>
    <property type="project" value="TreeGrafter"/>
</dbReference>